<evidence type="ECO:0000256" key="6">
    <source>
        <dbReference type="ARBA" id="ARBA00023136"/>
    </source>
</evidence>
<dbReference type="PROSITE" id="PS50928">
    <property type="entry name" value="ABC_TM1"/>
    <property type="match status" value="1"/>
</dbReference>
<protein>
    <submittedName>
        <fullName evidence="9">ABC transporter permease subunit</fullName>
    </submittedName>
</protein>
<feature type="transmembrane region" description="Helical" evidence="7">
    <location>
        <begin position="218"/>
        <end position="239"/>
    </location>
</feature>
<reference evidence="9 10" key="1">
    <citation type="submission" date="2019-12" db="EMBL/GenBank/DDBJ databases">
        <title>Rhizobium genotypes associated with high levels of biological nitrogen fixation by grain legumes in a temperate-maritime cropping system.</title>
        <authorList>
            <person name="Maluk M."/>
            <person name="Francesc Ferrando Molina F."/>
            <person name="Lopez Del Egido L."/>
            <person name="Lafos M."/>
            <person name="Langarica-Fuentes A."/>
            <person name="Gebre Yohannes G."/>
            <person name="Young M.W."/>
            <person name="Martin P."/>
            <person name="Gantlett R."/>
            <person name="Kenicer G."/>
            <person name="Hawes C."/>
            <person name="Begg G.S."/>
            <person name="Quilliam R.S."/>
            <person name="Squire G.R."/>
            <person name="Poole P.S."/>
            <person name="Young P.W."/>
            <person name="Iannetta P.M."/>
            <person name="James E.K."/>
        </authorList>
    </citation>
    <scope>NUCLEOTIDE SEQUENCE [LARGE SCALE GENOMIC DNA]</scope>
    <source>
        <strain evidence="9 10">JHI1118</strain>
    </source>
</reference>
<dbReference type="Pfam" id="PF00528">
    <property type="entry name" value="BPD_transp_1"/>
    <property type="match status" value="1"/>
</dbReference>
<evidence type="ECO:0000256" key="3">
    <source>
        <dbReference type="ARBA" id="ARBA00022475"/>
    </source>
</evidence>
<organism evidence="9 10">
    <name type="scientific">Rhizobium lusitanum</name>
    <dbReference type="NCBI Taxonomy" id="293958"/>
    <lineage>
        <taxon>Bacteria</taxon>
        <taxon>Pseudomonadati</taxon>
        <taxon>Pseudomonadota</taxon>
        <taxon>Alphaproteobacteria</taxon>
        <taxon>Hyphomicrobiales</taxon>
        <taxon>Rhizobiaceae</taxon>
        <taxon>Rhizobium/Agrobacterium group</taxon>
        <taxon>Rhizobium</taxon>
    </lineage>
</organism>
<dbReference type="PANTHER" id="PTHR43744">
    <property type="entry name" value="ABC TRANSPORTER PERMEASE PROTEIN MG189-RELATED-RELATED"/>
    <property type="match status" value="1"/>
</dbReference>
<accession>A0A6L9UG66</accession>
<keyword evidence="3" id="KW-1003">Cell membrane</keyword>
<dbReference type="CDD" id="cd06261">
    <property type="entry name" value="TM_PBP2"/>
    <property type="match status" value="1"/>
</dbReference>
<feature type="transmembrane region" description="Helical" evidence="7">
    <location>
        <begin position="49"/>
        <end position="74"/>
    </location>
</feature>
<evidence type="ECO:0000256" key="2">
    <source>
        <dbReference type="ARBA" id="ARBA00022448"/>
    </source>
</evidence>
<evidence type="ECO:0000259" key="8">
    <source>
        <dbReference type="PROSITE" id="PS50928"/>
    </source>
</evidence>
<evidence type="ECO:0000256" key="7">
    <source>
        <dbReference type="RuleBase" id="RU363032"/>
    </source>
</evidence>
<keyword evidence="2 7" id="KW-0813">Transport</keyword>
<comment type="caution">
    <text evidence="9">The sequence shown here is derived from an EMBL/GenBank/DDBJ whole genome shotgun (WGS) entry which is preliminary data.</text>
</comment>
<evidence type="ECO:0000313" key="9">
    <source>
        <dbReference type="EMBL" id="NEI73608.1"/>
    </source>
</evidence>
<feature type="domain" description="ABC transmembrane type-1" evidence="8">
    <location>
        <begin position="49"/>
        <end position="239"/>
    </location>
</feature>
<evidence type="ECO:0000256" key="5">
    <source>
        <dbReference type="ARBA" id="ARBA00022989"/>
    </source>
</evidence>
<dbReference type="InterPro" id="IPR000515">
    <property type="entry name" value="MetI-like"/>
</dbReference>
<dbReference type="SUPFAM" id="SSF161098">
    <property type="entry name" value="MetI-like"/>
    <property type="match status" value="1"/>
</dbReference>
<dbReference type="PANTHER" id="PTHR43744:SF12">
    <property type="entry name" value="ABC TRANSPORTER PERMEASE PROTEIN MG189-RELATED"/>
    <property type="match status" value="1"/>
</dbReference>
<name>A0A6L9UG66_9HYPH</name>
<feature type="transmembrane region" description="Helical" evidence="7">
    <location>
        <begin position="86"/>
        <end position="107"/>
    </location>
</feature>
<dbReference type="EMBL" id="WUEY01000020">
    <property type="protein sequence ID" value="NEI73608.1"/>
    <property type="molecule type" value="Genomic_DNA"/>
</dbReference>
<evidence type="ECO:0000313" key="10">
    <source>
        <dbReference type="Proteomes" id="UP000483035"/>
    </source>
</evidence>
<dbReference type="Proteomes" id="UP000483035">
    <property type="component" value="Unassembled WGS sequence"/>
</dbReference>
<comment type="similarity">
    <text evidence="7">Belongs to the binding-protein-dependent transport system permease family.</text>
</comment>
<sequence>MLLPFVWMIATSLKPAGEVFQYPPTLVGSSVEWQNYATVLFDSPFLKQLWNTAFIAVLTLIGTLVTSSMAGFAFSWVFKYPGKDSLFVVVLITIMIPYHVLLVPTFALLRDMGLLDSPWAIILPTVVSPFGIFLMRQFYIGVPKELAEAATLDGCSPWGIYWRIFLPLSKPALTTLAIFTFVGTWNDFLRPLIFLSSNDHQTLTLGIYTAQGLFSTNWPALMATVGLSLLPVVVMFLCLQDLFVKGVALTGLK</sequence>
<proteinExistence type="inferred from homology"/>
<dbReference type="GO" id="GO:0055085">
    <property type="term" value="P:transmembrane transport"/>
    <property type="evidence" value="ECO:0007669"/>
    <property type="project" value="InterPro"/>
</dbReference>
<gene>
    <name evidence="9" type="ORF">GR212_29070</name>
</gene>
<keyword evidence="5 7" id="KW-1133">Transmembrane helix</keyword>
<evidence type="ECO:0000256" key="4">
    <source>
        <dbReference type="ARBA" id="ARBA00022692"/>
    </source>
</evidence>
<comment type="subcellular location">
    <subcellularLocation>
        <location evidence="1 7">Cell membrane</location>
        <topology evidence="1 7">Multi-pass membrane protein</topology>
    </subcellularLocation>
</comment>
<dbReference type="Gene3D" id="1.10.3720.10">
    <property type="entry name" value="MetI-like"/>
    <property type="match status" value="1"/>
</dbReference>
<dbReference type="GO" id="GO:0005886">
    <property type="term" value="C:plasma membrane"/>
    <property type="evidence" value="ECO:0007669"/>
    <property type="project" value="UniProtKB-SubCell"/>
</dbReference>
<dbReference type="InterPro" id="IPR035906">
    <property type="entry name" value="MetI-like_sf"/>
</dbReference>
<feature type="transmembrane region" description="Helical" evidence="7">
    <location>
        <begin position="160"/>
        <end position="182"/>
    </location>
</feature>
<keyword evidence="4 7" id="KW-0812">Transmembrane</keyword>
<dbReference type="AlphaFoldDB" id="A0A6L9UG66"/>
<evidence type="ECO:0000256" key="1">
    <source>
        <dbReference type="ARBA" id="ARBA00004651"/>
    </source>
</evidence>
<feature type="transmembrane region" description="Helical" evidence="7">
    <location>
        <begin position="119"/>
        <end position="139"/>
    </location>
</feature>
<keyword evidence="6 7" id="KW-0472">Membrane</keyword>